<name>A0AAD3YQ94_KLEOX</name>
<gene>
    <name evidence="3" type="ORF">F6W21_11135</name>
</gene>
<dbReference type="RefSeq" id="WP_064355274.1">
    <property type="nucleotide sequence ID" value="NZ_FKZI01000020.1"/>
</dbReference>
<dbReference type="GO" id="GO:0016757">
    <property type="term" value="F:glycosyltransferase activity"/>
    <property type="evidence" value="ECO:0007669"/>
    <property type="project" value="UniProtKB-KW"/>
</dbReference>
<dbReference type="Pfam" id="PF24395">
    <property type="entry name" value="OLD-like_TOPRIM_1"/>
    <property type="match status" value="1"/>
</dbReference>
<comment type="caution">
    <text evidence="3">The sequence shown here is derived from an EMBL/GenBank/DDBJ whole genome shotgun (WGS) entry which is preliminary data.</text>
</comment>
<organism evidence="3 4">
    <name type="scientific">Klebsiella oxytoca</name>
    <dbReference type="NCBI Taxonomy" id="571"/>
    <lineage>
        <taxon>Bacteria</taxon>
        <taxon>Pseudomonadati</taxon>
        <taxon>Pseudomonadota</taxon>
        <taxon>Gammaproteobacteria</taxon>
        <taxon>Enterobacterales</taxon>
        <taxon>Enterobacteriaceae</taxon>
        <taxon>Klebsiella/Raoultella group</taxon>
        <taxon>Klebsiella</taxon>
    </lineage>
</organism>
<reference evidence="3" key="1">
    <citation type="journal article" date="2018" name="Genome Biol.">
        <title>SKESA: strategic k-mer extension for scrupulous assemblies.</title>
        <authorList>
            <person name="Souvorov A."/>
            <person name="Agarwala R."/>
            <person name="Lipman D.J."/>
        </authorList>
    </citation>
    <scope>NUCLEOTIDE SEQUENCE</scope>
    <source>
        <strain evidence="3">AUSMDU00005748</strain>
    </source>
</reference>
<evidence type="ECO:0000313" key="3">
    <source>
        <dbReference type="EMBL" id="HAU4356882.1"/>
    </source>
</evidence>
<proteinExistence type="predicted"/>
<evidence type="ECO:0000259" key="2">
    <source>
        <dbReference type="Pfam" id="PF24395"/>
    </source>
</evidence>
<dbReference type="InterPro" id="IPR000836">
    <property type="entry name" value="PRTase_dom"/>
</dbReference>
<dbReference type="AlphaFoldDB" id="A0AAD3YQ94"/>
<keyword evidence="3" id="KW-0808">Transferase</keyword>
<reference evidence="3" key="2">
    <citation type="submission" date="2019-09" db="EMBL/GenBank/DDBJ databases">
        <authorList>
            <consortium name="NCBI Pathogen Detection Project"/>
        </authorList>
    </citation>
    <scope>NUCLEOTIDE SEQUENCE</scope>
    <source>
        <strain evidence="3">AUSMDU00005748</strain>
    </source>
</reference>
<keyword evidence="3" id="KW-0328">Glycosyltransferase</keyword>
<dbReference type="InterPro" id="IPR056920">
    <property type="entry name" value="PRTase-CE"/>
</dbReference>
<feature type="domain" description="OLD-like TOPRIM" evidence="2">
    <location>
        <begin position="307"/>
        <end position="464"/>
    </location>
</feature>
<evidence type="ECO:0000259" key="1">
    <source>
        <dbReference type="Pfam" id="PF24390"/>
    </source>
</evidence>
<dbReference type="CDD" id="cd06223">
    <property type="entry name" value="PRTases_typeI"/>
    <property type="match status" value="1"/>
</dbReference>
<sequence>MRYPISLSKRIDEVKNIVESWPVEKDINQVLNWLMQFDNDDIDLAIRIIKNLNVIGFEDLNTALIIAYSKLERMSIEKGTRITSKNTLFAGIGDGAKSGAMIGYNFRIINELPEGNFMGEYSLDYLEKGLIDNIVLVDDIVGTGRQATEEIKELTQKVTPLGVKNIFLLTAIGMRDGIKEISINTKAHVFSAYEYTELDTVTCLDSPFYDGIPHEERADAKSRLEYYGGMINKSPLGYGGIGALISFYYNTPNISLPMIWGSKNSWLPLFKRAVKINGINSYYKQIESSINKKKKDGTVLTSKENQLTILVKGSFDEMFFDYIISLIKDKLPFEKISVIALGGFSSKKLIDNIVKLNSHCLFIVEDDEQSPRGFMERLLNNIGDNPYMLVKPFTFYLNLDSMIQSDKWSRVFPKSETIEEQSNLNRMNTVEQRIKMRTHRNEARFKELLENYLDEPKIQLLIDDLLSKILNSTVQ</sequence>
<evidence type="ECO:0000313" key="4">
    <source>
        <dbReference type="Proteomes" id="UP000868497"/>
    </source>
</evidence>
<feature type="domain" description="PRTase-CE" evidence="1">
    <location>
        <begin position="31"/>
        <end position="272"/>
    </location>
</feature>
<accession>A0AAD3YQ94</accession>
<dbReference type="Pfam" id="PF24390">
    <property type="entry name" value="PRTase-CE"/>
    <property type="match status" value="1"/>
</dbReference>
<protein>
    <submittedName>
        <fullName evidence="3">Phosphoribosyltransferase</fullName>
    </submittedName>
</protein>
<dbReference type="InterPro" id="IPR057056">
    <property type="entry name" value="OLD-like_TOPRIM_dom"/>
</dbReference>
<dbReference type="EMBL" id="DACXIC010000011">
    <property type="protein sequence ID" value="HAU4356882.1"/>
    <property type="molecule type" value="Genomic_DNA"/>
</dbReference>
<dbReference type="Proteomes" id="UP000868497">
    <property type="component" value="Unassembled WGS sequence"/>
</dbReference>